<reference evidence="2 3" key="1">
    <citation type="journal article" date="2019" name="Int. J. Syst. Evol. Microbiol.">
        <title>The Global Catalogue of Microorganisms (GCM) 10K type strain sequencing project: providing services to taxonomists for standard genome sequencing and annotation.</title>
        <authorList>
            <consortium name="The Broad Institute Genomics Platform"/>
            <consortium name="The Broad Institute Genome Sequencing Center for Infectious Disease"/>
            <person name="Wu L."/>
            <person name="Ma J."/>
        </authorList>
    </citation>
    <scope>NUCLEOTIDE SEQUENCE [LARGE SCALE GENOMIC DNA]</scope>
    <source>
        <strain evidence="2 3">JCM 12389</strain>
    </source>
</reference>
<keyword evidence="3" id="KW-1185">Reference proteome</keyword>
<evidence type="ECO:0000256" key="1">
    <source>
        <dbReference type="SAM" id="MobiDB-lite"/>
    </source>
</evidence>
<name>A0ABN1BB92_9BACI</name>
<protein>
    <submittedName>
        <fullName evidence="2">Uncharacterized protein</fullName>
    </submittedName>
</protein>
<proteinExistence type="predicted"/>
<evidence type="ECO:0000313" key="3">
    <source>
        <dbReference type="Proteomes" id="UP001500880"/>
    </source>
</evidence>
<dbReference type="Proteomes" id="UP001500880">
    <property type="component" value="Unassembled WGS sequence"/>
</dbReference>
<accession>A0ABN1BB92</accession>
<sequence>MIGAKNKEKRNPPESEVHRRITTKLEVKSATAFPMTKNGTPAQIKKVRINKTNAIITNIKFFLNTFE</sequence>
<organism evidence="2 3">
    <name type="scientific">Salinibacillus aidingensis</name>
    <dbReference type="NCBI Taxonomy" id="237684"/>
    <lineage>
        <taxon>Bacteria</taxon>
        <taxon>Bacillati</taxon>
        <taxon>Bacillota</taxon>
        <taxon>Bacilli</taxon>
        <taxon>Bacillales</taxon>
        <taxon>Bacillaceae</taxon>
        <taxon>Salinibacillus</taxon>
    </lineage>
</organism>
<gene>
    <name evidence="2" type="ORF">GCM10008986_20790</name>
</gene>
<feature type="region of interest" description="Disordered" evidence="1">
    <location>
        <begin position="1"/>
        <end position="21"/>
    </location>
</feature>
<evidence type="ECO:0000313" key="2">
    <source>
        <dbReference type="EMBL" id="GAA0494119.1"/>
    </source>
</evidence>
<dbReference type="EMBL" id="BAAADO010000004">
    <property type="protein sequence ID" value="GAA0494119.1"/>
    <property type="molecule type" value="Genomic_DNA"/>
</dbReference>
<comment type="caution">
    <text evidence="2">The sequence shown here is derived from an EMBL/GenBank/DDBJ whole genome shotgun (WGS) entry which is preliminary data.</text>
</comment>